<evidence type="ECO:0000313" key="3">
    <source>
        <dbReference type="Proteomes" id="UP000198748"/>
    </source>
</evidence>
<dbReference type="Proteomes" id="UP000198748">
    <property type="component" value="Unassembled WGS sequence"/>
</dbReference>
<dbReference type="Pfam" id="PF12706">
    <property type="entry name" value="Lactamase_B_2"/>
    <property type="match status" value="1"/>
</dbReference>
<protein>
    <submittedName>
        <fullName evidence="2">L-ascorbate metabolism protein UlaG, beta-lactamase superfamily</fullName>
    </submittedName>
</protein>
<name>A0A1G7XCH9_9BACT</name>
<dbReference type="PANTHER" id="PTHR15032:SF4">
    <property type="entry name" value="N-ACYL-PHOSPHATIDYLETHANOLAMINE-HYDROLYZING PHOSPHOLIPASE D"/>
    <property type="match status" value="1"/>
</dbReference>
<dbReference type="InterPro" id="IPR036866">
    <property type="entry name" value="RibonucZ/Hydroxyglut_hydro"/>
</dbReference>
<sequence>MRKRIIKYSFMVFFIFLALIVMGVVAFMQQPLFGKHPSGARLERIKKSPHYRDGQFQNESFTPDLAEGNSYLKVFTKFFFGKSKYNIPGALIPSQKTDLLHLKPEENVLVWFGHSSYFMQIDGKTILVDPVFSGSASPVKFTTPSFKGSDVYSVEDLPAIDYLFLSHDHWDHLDYETILKLKTKVGKVITGLGTGEHFEYWGYDVSRIIEKDWNESADLGNGFTVNVTPGRHFSGRDFSRNRALWVSFVLQTPTMKIFIGGDSGYDNHFKKIGAQFGPFDLALLECGQYNEAWKYIHMMPEETVTAARELGAKKLMPVHWAKFALSIHDWNEPILRASAEAQKQGMPLVTPLIGQKVELKGDQAFTQWWKEARLQPEG</sequence>
<dbReference type="EMBL" id="FNAN01000023">
    <property type="protein sequence ID" value="SDG81270.1"/>
    <property type="molecule type" value="Genomic_DNA"/>
</dbReference>
<feature type="domain" description="Metallo-beta-lactamase" evidence="1">
    <location>
        <begin position="125"/>
        <end position="320"/>
    </location>
</feature>
<dbReference type="SUPFAM" id="SSF56281">
    <property type="entry name" value="Metallo-hydrolase/oxidoreductase"/>
    <property type="match status" value="1"/>
</dbReference>
<accession>A0A1G7XCH9</accession>
<dbReference type="PANTHER" id="PTHR15032">
    <property type="entry name" value="N-ACYL-PHOSPHATIDYLETHANOLAMINE-HYDROLYZING PHOSPHOLIPASE D"/>
    <property type="match status" value="1"/>
</dbReference>
<reference evidence="3" key="1">
    <citation type="submission" date="2016-10" db="EMBL/GenBank/DDBJ databases">
        <authorList>
            <person name="Varghese N."/>
            <person name="Submissions S."/>
        </authorList>
    </citation>
    <scope>NUCLEOTIDE SEQUENCE [LARGE SCALE GENOMIC DNA]</scope>
    <source>
        <strain evidence="3">DSM 25329</strain>
    </source>
</reference>
<dbReference type="AlphaFoldDB" id="A0A1G7XCH9"/>
<dbReference type="InterPro" id="IPR001279">
    <property type="entry name" value="Metallo-B-lactamas"/>
</dbReference>
<dbReference type="STRING" id="659014.SAMN04487996_123103"/>
<evidence type="ECO:0000313" key="2">
    <source>
        <dbReference type="EMBL" id="SDG81270.1"/>
    </source>
</evidence>
<organism evidence="2 3">
    <name type="scientific">Dyadobacter soli</name>
    <dbReference type="NCBI Taxonomy" id="659014"/>
    <lineage>
        <taxon>Bacteria</taxon>
        <taxon>Pseudomonadati</taxon>
        <taxon>Bacteroidota</taxon>
        <taxon>Cytophagia</taxon>
        <taxon>Cytophagales</taxon>
        <taxon>Spirosomataceae</taxon>
        <taxon>Dyadobacter</taxon>
    </lineage>
</organism>
<evidence type="ECO:0000259" key="1">
    <source>
        <dbReference type="Pfam" id="PF12706"/>
    </source>
</evidence>
<gene>
    <name evidence="2" type="ORF">SAMN04487996_123103</name>
</gene>
<dbReference type="Gene3D" id="3.60.15.10">
    <property type="entry name" value="Ribonuclease Z/Hydroxyacylglutathione hydrolase-like"/>
    <property type="match status" value="1"/>
</dbReference>
<keyword evidence="3" id="KW-1185">Reference proteome</keyword>
<dbReference type="GO" id="GO:0005737">
    <property type="term" value="C:cytoplasm"/>
    <property type="evidence" value="ECO:0007669"/>
    <property type="project" value="TreeGrafter"/>
</dbReference>
<proteinExistence type="predicted"/>